<protein>
    <submittedName>
        <fullName evidence="2">Uncharacterized protein</fullName>
    </submittedName>
</protein>
<proteinExistence type="predicted"/>
<feature type="coiled-coil region" evidence="1">
    <location>
        <begin position="126"/>
        <end position="153"/>
    </location>
</feature>
<evidence type="ECO:0000313" key="2">
    <source>
        <dbReference type="EMBL" id="GAH59972.1"/>
    </source>
</evidence>
<name>X1GS57_9ZZZZ</name>
<dbReference type="AlphaFoldDB" id="X1GS57"/>
<evidence type="ECO:0000256" key="1">
    <source>
        <dbReference type="SAM" id="Coils"/>
    </source>
</evidence>
<accession>X1GS57</accession>
<comment type="caution">
    <text evidence="2">The sequence shown here is derived from an EMBL/GenBank/DDBJ whole genome shotgun (WGS) entry which is preliminary data.</text>
</comment>
<reference evidence="2" key="1">
    <citation type="journal article" date="2014" name="Front. Microbiol.">
        <title>High frequency of phylogenetically diverse reductive dehalogenase-homologous genes in deep subseafloor sedimentary metagenomes.</title>
        <authorList>
            <person name="Kawai M."/>
            <person name="Futagami T."/>
            <person name="Toyoda A."/>
            <person name="Takaki Y."/>
            <person name="Nishi S."/>
            <person name="Hori S."/>
            <person name="Arai W."/>
            <person name="Tsubouchi T."/>
            <person name="Morono Y."/>
            <person name="Uchiyama I."/>
            <person name="Ito T."/>
            <person name="Fujiyama A."/>
            <person name="Inagaki F."/>
            <person name="Takami H."/>
        </authorList>
    </citation>
    <scope>NUCLEOTIDE SEQUENCE</scope>
    <source>
        <strain evidence="2">Expedition CK06-06</strain>
    </source>
</reference>
<keyword evidence="1" id="KW-0175">Coiled coil</keyword>
<feature type="non-terminal residue" evidence="2">
    <location>
        <position position="1"/>
    </location>
</feature>
<dbReference type="EMBL" id="BARU01017416">
    <property type="protein sequence ID" value="GAH59972.1"/>
    <property type="molecule type" value="Genomic_DNA"/>
</dbReference>
<gene>
    <name evidence="2" type="ORF">S03H2_28899</name>
</gene>
<sequence length="176" mass="20439">TFYNKFDWHPEFFTARDRQFYPILFDRFFSYKCKLKVRKGDFIGIYWSNGSIKLDEDVVEHNGFWQCAGDQTSTPGENFVFEPSKTISFGVGCIRFQFIKTEIKADAIASPEDIKKVGGKKTLTINNQLIQTNEKAQEIADAYLAEYKDQKKKITITRPIPLPYEIGDTIKWKIRG</sequence>
<organism evidence="2">
    <name type="scientific">marine sediment metagenome</name>
    <dbReference type="NCBI Taxonomy" id="412755"/>
    <lineage>
        <taxon>unclassified sequences</taxon>
        <taxon>metagenomes</taxon>
        <taxon>ecological metagenomes</taxon>
    </lineage>
</organism>